<evidence type="ECO:0000313" key="1">
    <source>
        <dbReference type="EMBL" id="AFZ67101.1"/>
    </source>
</evidence>
<gene>
    <name evidence="1" type="ordered locus">Deipe_1560</name>
</gene>
<sequence>MTTTRHEQTTLPPADGLTPEEKARLAALEQVVGYGLRSFIEMAQALQEIQERRLYREQYVTFEHYCMKVWNFSRTWAYQIMQSKEAALLALDHGVPVPTERHARALIGVSAENLEIVASVVKAATGKENPTSADYQAVVETVRDLNHGAHIPHPATGEPVPFKDLRPEERTAAVTKAVKQGATDRKQFQGKDDTRPLDYAEQMRESGAQVGFFGGGEGWLFQVFDASKGEMLTGPWAKSIFEAVRAWRAKYEPDYQHPNTPTDQQGDRA</sequence>
<keyword evidence="2" id="KW-1185">Reference proteome</keyword>
<reference evidence="2" key="1">
    <citation type="submission" date="2012-03" db="EMBL/GenBank/DDBJ databases">
        <title>Complete sequence of chromosome of Deinococcus peraridilitoris DSM 19664.</title>
        <authorList>
            <person name="Lucas S."/>
            <person name="Copeland A."/>
            <person name="Lapidus A."/>
            <person name="Glavina del Rio T."/>
            <person name="Dalin E."/>
            <person name="Tice H."/>
            <person name="Bruce D."/>
            <person name="Goodwin L."/>
            <person name="Pitluck S."/>
            <person name="Peters L."/>
            <person name="Mikhailova N."/>
            <person name="Lu M."/>
            <person name="Kyrpides N."/>
            <person name="Mavromatis K."/>
            <person name="Ivanova N."/>
            <person name="Brettin T."/>
            <person name="Detter J.C."/>
            <person name="Han C."/>
            <person name="Larimer F."/>
            <person name="Land M."/>
            <person name="Hauser L."/>
            <person name="Markowitz V."/>
            <person name="Cheng J.-F."/>
            <person name="Hugenholtz P."/>
            <person name="Woyke T."/>
            <person name="Wu D."/>
            <person name="Pukall R."/>
            <person name="Steenblock K."/>
            <person name="Brambilla E."/>
            <person name="Klenk H.-P."/>
            <person name="Eisen J.A."/>
        </authorList>
    </citation>
    <scope>NUCLEOTIDE SEQUENCE [LARGE SCALE GENOMIC DNA]</scope>
    <source>
        <strain evidence="2">DSM 19664 / LMG 22246 / CIP 109416 / KR-200</strain>
    </source>
</reference>
<evidence type="ECO:0000313" key="2">
    <source>
        <dbReference type="Proteomes" id="UP000010467"/>
    </source>
</evidence>
<dbReference type="AlphaFoldDB" id="K9ZZU4"/>
<proteinExistence type="predicted"/>
<organism evidence="1 2">
    <name type="scientific">Deinococcus peraridilitoris (strain DSM 19664 / LMG 22246 / CIP 109416 / KR-200)</name>
    <dbReference type="NCBI Taxonomy" id="937777"/>
    <lineage>
        <taxon>Bacteria</taxon>
        <taxon>Thermotogati</taxon>
        <taxon>Deinococcota</taxon>
        <taxon>Deinococci</taxon>
        <taxon>Deinococcales</taxon>
        <taxon>Deinococcaceae</taxon>
        <taxon>Deinococcus</taxon>
    </lineage>
</organism>
<dbReference type="PATRIC" id="fig|937777.3.peg.1562"/>
<dbReference type="STRING" id="937777.Deipe_1560"/>
<dbReference type="RefSeq" id="WP_015235409.1">
    <property type="nucleotide sequence ID" value="NC_019793.1"/>
</dbReference>
<dbReference type="Proteomes" id="UP000010467">
    <property type="component" value="Chromosome"/>
</dbReference>
<accession>K9ZZU4</accession>
<dbReference type="EMBL" id="CP003382">
    <property type="protein sequence ID" value="AFZ67101.1"/>
    <property type="molecule type" value="Genomic_DNA"/>
</dbReference>
<dbReference type="HOGENOM" id="CLU_1033355_0_0_0"/>
<dbReference type="OrthoDB" id="58743at2"/>
<name>K9ZZU4_DEIPD</name>
<protein>
    <submittedName>
        <fullName evidence="1">Uncharacterized protein</fullName>
    </submittedName>
</protein>
<dbReference type="KEGG" id="dpd:Deipe_1560"/>